<evidence type="ECO:0000256" key="4">
    <source>
        <dbReference type="ARBA" id="ARBA00022801"/>
    </source>
</evidence>
<dbReference type="PRINTS" id="PR00480">
    <property type="entry name" value="ASTACIN"/>
</dbReference>
<feature type="chain" id="PRO_5005733218" description="Metalloendopeptidase" evidence="9">
    <location>
        <begin position="17"/>
        <end position="398"/>
    </location>
</feature>
<dbReference type="Gene3D" id="3.40.390.10">
    <property type="entry name" value="Collagenase (Catalytic Domain)"/>
    <property type="match status" value="1"/>
</dbReference>
<name>A0A0N4Z5M2_PARTI</name>
<evidence type="ECO:0000256" key="2">
    <source>
        <dbReference type="ARBA" id="ARBA00022670"/>
    </source>
</evidence>
<dbReference type="InterPro" id="IPR006026">
    <property type="entry name" value="Peptidase_Metallo"/>
</dbReference>
<sequence length="398" mass="46689">MKILFFILALIYGAFSFNLTEITLPPLGEKDLLSEDTFGFESEKDIDKYHDTTLKYSISAVNSDDEEIIANIFEKISKYTCIKFQKVNYSEGVYKSLDYQSPNMDRYSIQRMENYKILDQIIHLALKRPLDKSIYYDIGDMLHLIPEHLRYDRNKYVKIYSENADNYTEMHMEPFPKEPIEVNTSYDYGSGMHYHRTRYSINEKNTIEPLDKNYLNTIGQNNGFSFNDYKRMNILNCFNKCDNFVGPCLRNGYNNPKHCKGCICPPHYTGQYCDEYRVTRYPCGKTLFMATDSPQYIVRKGRGDCFYYISTDYMHAIEIKLESANLYDNGNHCPNKKGLEIRYRKDPSVMGAMFCGEVKKKKMLSEGNEVSIDFRSDNDKYWFMLSFKRVPANVTDEC</sequence>
<dbReference type="InterPro" id="IPR035914">
    <property type="entry name" value="Sperma_CUB_dom_sf"/>
</dbReference>
<dbReference type="GO" id="GO:0006508">
    <property type="term" value="P:proteolysis"/>
    <property type="evidence" value="ECO:0007669"/>
    <property type="project" value="UniProtKB-KW"/>
</dbReference>
<comment type="caution">
    <text evidence="8">Lacks conserved residue(s) required for the propagation of feature annotation.</text>
</comment>
<dbReference type="Proteomes" id="UP000038045">
    <property type="component" value="Unplaced"/>
</dbReference>
<evidence type="ECO:0000256" key="8">
    <source>
        <dbReference type="PROSITE-ProRule" id="PRU01211"/>
    </source>
</evidence>
<dbReference type="PANTHER" id="PTHR10127:SF780">
    <property type="entry name" value="METALLOENDOPEPTIDASE"/>
    <property type="match status" value="1"/>
</dbReference>
<dbReference type="InterPro" id="IPR000859">
    <property type="entry name" value="CUB_dom"/>
</dbReference>
<evidence type="ECO:0000313" key="12">
    <source>
        <dbReference type="WBParaSite" id="PTRK_0000240900.1"/>
    </source>
</evidence>
<feature type="domain" description="Peptidase M12A" evidence="10">
    <location>
        <begin position="41"/>
        <end position="242"/>
    </location>
</feature>
<dbReference type="Pfam" id="PF00431">
    <property type="entry name" value="CUB"/>
    <property type="match status" value="1"/>
</dbReference>
<comment type="cofactor">
    <cofactor evidence="9">
        <name>Zn(2+)</name>
        <dbReference type="ChEBI" id="CHEBI:29105"/>
    </cofactor>
    <text evidence="9">Binds 1 zinc ion per subunit.</text>
</comment>
<evidence type="ECO:0000256" key="3">
    <source>
        <dbReference type="ARBA" id="ARBA00022723"/>
    </source>
</evidence>
<evidence type="ECO:0000256" key="7">
    <source>
        <dbReference type="ARBA" id="ARBA00023157"/>
    </source>
</evidence>
<proteinExistence type="predicted"/>
<dbReference type="SUPFAM" id="SSF49854">
    <property type="entry name" value="Spermadhesin, CUB domain"/>
    <property type="match status" value="1"/>
</dbReference>
<dbReference type="PANTHER" id="PTHR10127">
    <property type="entry name" value="DISCOIDIN, CUB, EGF, LAMININ , AND ZINC METALLOPROTEASE DOMAIN CONTAINING"/>
    <property type="match status" value="1"/>
</dbReference>
<evidence type="ECO:0000313" key="11">
    <source>
        <dbReference type="Proteomes" id="UP000038045"/>
    </source>
</evidence>
<keyword evidence="1" id="KW-0245">EGF-like domain</keyword>
<reference evidence="12" key="1">
    <citation type="submission" date="2017-02" db="UniProtKB">
        <authorList>
            <consortium name="WormBaseParasite"/>
        </authorList>
    </citation>
    <scope>IDENTIFICATION</scope>
</reference>
<evidence type="ECO:0000256" key="9">
    <source>
        <dbReference type="RuleBase" id="RU361183"/>
    </source>
</evidence>
<accession>A0A0N4Z5M2</accession>
<dbReference type="Pfam" id="PF01400">
    <property type="entry name" value="Astacin"/>
    <property type="match status" value="1"/>
</dbReference>
<keyword evidence="9" id="KW-0732">Signal</keyword>
<dbReference type="GO" id="GO:0008270">
    <property type="term" value="F:zinc ion binding"/>
    <property type="evidence" value="ECO:0007669"/>
    <property type="project" value="InterPro"/>
</dbReference>
<dbReference type="PROSITE" id="PS00022">
    <property type="entry name" value="EGF_1"/>
    <property type="match status" value="1"/>
</dbReference>
<dbReference type="InterPro" id="IPR000742">
    <property type="entry name" value="EGF"/>
</dbReference>
<feature type="signal peptide" evidence="9">
    <location>
        <begin position="1"/>
        <end position="16"/>
    </location>
</feature>
<dbReference type="WBParaSite" id="PTRK_0000240900.1">
    <property type="protein sequence ID" value="PTRK_0000240900.1"/>
    <property type="gene ID" value="PTRK_0000240900"/>
</dbReference>
<evidence type="ECO:0000256" key="5">
    <source>
        <dbReference type="ARBA" id="ARBA00022833"/>
    </source>
</evidence>
<evidence type="ECO:0000256" key="6">
    <source>
        <dbReference type="ARBA" id="ARBA00023049"/>
    </source>
</evidence>
<keyword evidence="3 9" id="KW-0479">Metal-binding</keyword>
<protein>
    <recommendedName>
        <fullName evidence="9">Metalloendopeptidase</fullName>
        <ecNumber evidence="9">3.4.24.-</ecNumber>
    </recommendedName>
</protein>
<dbReference type="EC" id="3.4.24.-" evidence="9"/>
<keyword evidence="2 9" id="KW-0645">Protease</keyword>
<dbReference type="SMART" id="SM00235">
    <property type="entry name" value="ZnMc"/>
    <property type="match status" value="1"/>
</dbReference>
<dbReference type="Gene3D" id="2.60.120.290">
    <property type="entry name" value="Spermadhesin, CUB domain"/>
    <property type="match status" value="1"/>
</dbReference>
<keyword evidence="4 9" id="KW-0378">Hydrolase</keyword>
<dbReference type="GO" id="GO:0004222">
    <property type="term" value="F:metalloendopeptidase activity"/>
    <property type="evidence" value="ECO:0007669"/>
    <property type="project" value="UniProtKB-UniRule"/>
</dbReference>
<dbReference type="SUPFAM" id="SSF55486">
    <property type="entry name" value="Metalloproteases ('zincins'), catalytic domain"/>
    <property type="match status" value="1"/>
</dbReference>
<organism evidence="11 12">
    <name type="scientific">Parastrongyloides trichosuri</name>
    <name type="common">Possum-specific nematode worm</name>
    <dbReference type="NCBI Taxonomy" id="131310"/>
    <lineage>
        <taxon>Eukaryota</taxon>
        <taxon>Metazoa</taxon>
        <taxon>Ecdysozoa</taxon>
        <taxon>Nematoda</taxon>
        <taxon>Chromadorea</taxon>
        <taxon>Rhabditida</taxon>
        <taxon>Tylenchina</taxon>
        <taxon>Panagrolaimomorpha</taxon>
        <taxon>Strongyloidoidea</taxon>
        <taxon>Strongyloididae</taxon>
        <taxon>Parastrongyloides</taxon>
    </lineage>
</organism>
<keyword evidence="5 9" id="KW-0862">Zinc</keyword>
<evidence type="ECO:0000259" key="10">
    <source>
        <dbReference type="PROSITE" id="PS51864"/>
    </source>
</evidence>
<dbReference type="PROSITE" id="PS51864">
    <property type="entry name" value="ASTACIN"/>
    <property type="match status" value="1"/>
</dbReference>
<keyword evidence="6 9" id="KW-0482">Metalloprotease</keyword>
<keyword evidence="7" id="KW-1015">Disulfide bond</keyword>
<evidence type="ECO:0000256" key="1">
    <source>
        <dbReference type="ARBA" id="ARBA00022536"/>
    </source>
</evidence>
<dbReference type="AlphaFoldDB" id="A0A0N4Z5M2"/>
<keyword evidence="11" id="KW-1185">Reference proteome</keyword>
<dbReference type="InterPro" id="IPR001506">
    <property type="entry name" value="Peptidase_M12A"/>
</dbReference>
<dbReference type="InterPro" id="IPR024079">
    <property type="entry name" value="MetalloPept_cat_dom_sf"/>
</dbReference>